<evidence type="ECO:0000256" key="1">
    <source>
        <dbReference type="ARBA" id="ARBA00009353"/>
    </source>
</evidence>
<comment type="similarity">
    <text evidence="1">Belongs to the NAD(P)-dependent epimerase/dehydratase family. SDR39U1 subfamily.</text>
</comment>
<organism evidence="4 5">
    <name type="scientific">Proteobacteria bacterium 228</name>
    <dbReference type="NCBI Taxonomy" id="2083153"/>
    <lineage>
        <taxon>Bacteria</taxon>
        <taxon>Pseudomonadati</taxon>
        <taxon>Pseudomonadota</taxon>
    </lineage>
</organism>
<proteinExistence type="inferred from homology"/>
<dbReference type="PANTHER" id="PTHR11092">
    <property type="entry name" value="SUGAR NUCLEOTIDE EPIMERASE RELATED"/>
    <property type="match status" value="1"/>
</dbReference>
<dbReference type="OrthoDB" id="9801773at2"/>
<dbReference type="InterPro" id="IPR010099">
    <property type="entry name" value="SDR39U1"/>
</dbReference>
<evidence type="ECO:0000259" key="2">
    <source>
        <dbReference type="Pfam" id="PF01370"/>
    </source>
</evidence>
<evidence type="ECO:0000259" key="3">
    <source>
        <dbReference type="Pfam" id="PF08338"/>
    </source>
</evidence>
<sequence>MQILVSGATGFLGTALCHRLVADGHQVTAWVRSVVKARRKLPPQVVAVEVLPSHETTSWDAVINLAGEPIVGKRWTAERKLQLRESRIGLTRQLVKWMAEAPRTIPTLLSGSAIGFYGSQPANVVLSESSSGVESFPHQLCRDWEEAALHAQDRGARVCLLRTGVVLDAKQGALSKMLPPFRLGAGGPIGSGSQMMSWIHRQDWIEAVCFLLNHPTLSGVFNLVAPNPVSNLIFSKQLASVLHRPCWLPVPGVVIGLLMGESAELVTEGQCVIPKRLSEAGYAFRHPQLQGALSDLFP</sequence>
<feature type="domain" description="DUF1731" evidence="3">
    <location>
        <begin position="250"/>
        <end position="296"/>
    </location>
</feature>
<dbReference type="InterPro" id="IPR001509">
    <property type="entry name" value="Epimerase_deHydtase"/>
</dbReference>
<dbReference type="EMBL" id="PRLP01000057">
    <property type="protein sequence ID" value="PPC76097.1"/>
    <property type="molecule type" value="Genomic_DNA"/>
</dbReference>
<comment type="caution">
    <text evidence="4">The sequence shown here is derived from an EMBL/GenBank/DDBJ whole genome shotgun (WGS) entry which is preliminary data.</text>
</comment>
<evidence type="ECO:0000313" key="5">
    <source>
        <dbReference type="Proteomes" id="UP000238196"/>
    </source>
</evidence>
<dbReference type="InterPro" id="IPR013549">
    <property type="entry name" value="DUF1731"/>
</dbReference>
<dbReference type="Proteomes" id="UP000238196">
    <property type="component" value="Unassembled WGS sequence"/>
</dbReference>
<evidence type="ECO:0000313" key="4">
    <source>
        <dbReference type="EMBL" id="PPC76097.1"/>
    </source>
</evidence>
<dbReference type="InterPro" id="IPR036291">
    <property type="entry name" value="NAD(P)-bd_dom_sf"/>
</dbReference>
<dbReference type="Pfam" id="PF01370">
    <property type="entry name" value="Epimerase"/>
    <property type="match status" value="1"/>
</dbReference>
<dbReference type="AlphaFoldDB" id="A0A2S5KMM3"/>
<dbReference type="PANTHER" id="PTHR11092:SF0">
    <property type="entry name" value="EPIMERASE FAMILY PROTEIN SDR39U1"/>
    <property type="match status" value="1"/>
</dbReference>
<protein>
    <submittedName>
        <fullName evidence="4">TIGR01777 family protein</fullName>
    </submittedName>
</protein>
<feature type="domain" description="NAD-dependent epimerase/dehydratase" evidence="2">
    <location>
        <begin position="3"/>
        <end position="217"/>
    </location>
</feature>
<dbReference type="Gene3D" id="3.40.50.720">
    <property type="entry name" value="NAD(P)-binding Rossmann-like Domain"/>
    <property type="match status" value="1"/>
</dbReference>
<dbReference type="SUPFAM" id="SSF51735">
    <property type="entry name" value="NAD(P)-binding Rossmann-fold domains"/>
    <property type="match status" value="1"/>
</dbReference>
<reference evidence="4 5" key="1">
    <citation type="submission" date="2018-02" db="EMBL/GenBank/DDBJ databases">
        <title>novel marine gammaproteobacteria from coastal saline agro ecosystem.</title>
        <authorList>
            <person name="Krishnan R."/>
            <person name="Ramesh Kumar N."/>
        </authorList>
    </citation>
    <scope>NUCLEOTIDE SEQUENCE [LARGE SCALE GENOMIC DNA]</scope>
    <source>
        <strain evidence="4 5">228</strain>
    </source>
</reference>
<accession>A0A2S5KMM3</accession>
<dbReference type="CDD" id="cd05242">
    <property type="entry name" value="SDR_a8"/>
    <property type="match status" value="1"/>
</dbReference>
<dbReference type="NCBIfam" id="TIGR01777">
    <property type="entry name" value="yfcH"/>
    <property type="match status" value="1"/>
</dbReference>
<gene>
    <name evidence="4" type="ORF">C4K68_17040</name>
</gene>
<name>A0A2S5KMM3_9PROT</name>
<dbReference type="Pfam" id="PF08338">
    <property type="entry name" value="DUF1731"/>
    <property type="match status" value="1"/>
</dbReference>